<evidence type="ECO:0000313" key="2">
    <source>
        <dbReference type="EMBL" id="RXW32811.1"/>
    </source>
</evidence>
<dbReference type="Gene3D" id="1.10.10.10">
    <property type="entry name" value="Winged helix-like DNA-binding domain superfamily/Winged helix DNA-binding domain"/>
    <property type="match status" value="1"/>
</dbReference>
<reference evidence="2 3" key="1">
    <citation type="submission" date="2018-01" db="EMBL/GenBank/DDBJ databases">
        <title>Lactibacter flavus gen. nov., sp. nov., a novel bacterium of the family Propionibacteriaceae isolated from raw milk and dairy products.</title>
        <authorList>
            <person name="Wenning M."/>
            <person name="Breitenwieser F."/>
            <person name="Huptas C."/>
            <person name="von Neubeck M."/>
            <person name="Busse H.-J."/>
            <person name="Scherer S."/>
        </authorList>
    </citation>
    <scope>NUCLEOTIDE SEQUENCE [LARGE SCALE GENOMIC DNA]</scope>
    <source>
        <strain evidence="2 3">VG341</strain>
    </source>
</reference>
<dbReference type="PROSITE" id="PS50995">
    <property type="entry name" value="HTH_MARR_2"/>
    <property type="match status" value="1"/>
</dbReference>
<dbReference type="PANTHER" id="PTHR33164:SF104">
    <property type="entry name" value="TRANSCRIPTIONAL REGULATORY PROTEIN"/>
    <property type="match status" value="1"/>
</dbReference>
<dbReference type="InterPro" id="IPR039422">
    <property type="entry name" value="MarR/SlyA-like"/>
</dbReference>
<dbReference type="InterPro" id="IPR036388">
    <property type="entry name" value="WH-like_DNA-bd_sf"/>
</dbReference>
<dbReference type="PANTHER" id="PTHR33164">
    <property type="entry name" value="TRANSCRIPTIONAL REGULATOR, MARR FAMILY"/>
    <property type="match status" value="1"/>
</dbReference>
<dbReference type="OrthoDB" id="3237509at2"/>
<feature type="domain" description="HTH marR-type" evidence="1">
    <location>
        <begin position="1"/>
        <end position="135"/>
    </location>
</feature>
<dbReference type="InterPro" id="IPR036390">
    <property type="entry name" value="WH_DNA-bd_sf"/>
</dbReference>
<sequence length="143" mass="15720">MQVFGRLHRIAERLSTQIEATFNEFGLGEGDFDVLASLRRAGDPFTLSPSALAEATMVTTGATSKRIARLQARGLVHRTQCDDDGRGRWISLTPTGLALVDEVVEHHLANERRLLAPLDAGQRDALTALLRHWLLALEPPLDS</sequence>
<dbReference type="Pfam" id="PF12802">
    <property type="entry name" value="MarR_2"/>
    <property type="match status" value="1"/>
</dbReference>
<dbReference type="InterPro" id="IPR000835">
    <property type="entry name" value="HTH_MarR-typ"/>
</dbReference>
<dbReference type="Proteomes" id="UP000290624">
    <property type="component" value="Unassembled WGS sequence"/>
</dbReference>
<gene>
    <name evidence="2" type="ORF">C1706_05830</name>
</gene>
<dbReference type="SMART" id="SM00347">
    <property type="entry name" value="HTH_MARR"/>
    <property type="match status" value="1"/>
</dbReference>
<organism evidence="2 3">
    <name type="scientific">Propioniciclava flava</name>
    <dbReference type="NCBI Taxonomy" id="2072026"/>
    <lineage>
        <taxon>Bacteria</taxon>
        <taxon>Bacillati</taxon>
        <taxon>Actinomycetota</taxon>
        <taxon>Actinomycetes</taxon>
        <taxon>Propionibacteriales</taxon>
        <taxon>Propionibacteriaceae</taxon>
        <taxon>Propioniciclava</taxon>
    </lineage>
</organism>
<evidence type="ECO:0000259" key="1">
    <source>
        <dbReference type="PROSITE" id="PS50995"/>
    </source>
</evidence>
<evidence type="ECO:0000313" key="3">
    <source>
        <dbReference type="Proteomes" id="UP000290624"/>
    </source>
</evidence>
<dbReference type="EMBL" id="PPCV01000003">
    <property type="protein sequence ID" value="RXW32811.1"/>
    <property type="molecule type" value="Genomic_DNA"/>
</dbReference>
<protein>
    <submittedName>
        <fullName evidence="2">MarR family transcriptional regulator</fullName>
    </submittedName>
</protein>
<comment type="caution">
    <text evidence="2">The sequence shown here is derived from an EMBL/GenBank/DDBJ whole genome shotgun (WGS) entry which is preliminary data.</text>
</comment>
<keyword evidence="3" id="KW-1185">Reference proteome</keyword>
<dbReference type="SUPFAM" id="SSF46785">
    <property type="entry name" value="Winged helix' DNA-binding domain"/>
    <property type="match status" value="1"/>
</dbReference>
<proteinExistence type="predicted"/>
<accession>A0A4Q2EHA4</accession>
<dbReference type="GO" id="GO:0003700">
    <property type="term" value="F:DNA-binding transcription factor activity"/>
    <property type="evidence" value="ECO:0007669"/>
    <property type="project" value="InterPro"/>
</dbReference>
<name>A0A4Q2EHA4_9ACTN</name>
<dbReference type="PRINTS" id="PR00598">
    <property type="entry name" value="HTHMARR"/>
</dbReference>
<dbReference type="AlphaFoldDB" id="A0A4Q2EHA4"/>
<dbReference type="GO" id="GO:0006950">
    <property type="term" value="P:response to stress"/>
    <property type="evidence" value="ECO:0007669"/>
    <property type="project" value="TreeGrafter"/>
</dbReference>